<dbReference type="OrthoDB" id="167134at2759"/>
<reference evidence="4 5" key="1">
    <citation type="submission" date="2018-01" db="EMBL/GenBank/DDBJ databases">
        <title>Draft genome of the strawberry crown rot pathogen Phytophthora cactorum.</title>
        <authorList>
            <person name="Armitage A.D."/>
            <person name="Lysoe E."/>
            <person name="Nellist C.F."/>
            <person name="Harrison R.J."/>
            <person name="Brurberg M.B."/>
        </authorList>
    </citation>
    <scope>NUCLEOTIDE SEQUENCE [LARGE SCALE GENOMIC DNA]</scope>
    <source>
        <strain evidence="4 5">10300</strain>
    </source>
</reference>
<evidence type="ECO:0000313" key="2">
    <source>
        <dbReference type="EMBL" id="KAG2954124.1"/>
    </source>
</evidence>
<dbReference type="EMBL" id="MJFZ01000005">
    <property type="protein sequence ID" value="RAW43311.1"/>
    <property type="molecule type" value="Genomic_DNA"/>
</dbReference>
<evidence type="ECO:0000313" key="1">
    <source>
        <dbReference type="EMBL" id="KAG2867917.1"/>
    </source>
</evidence>
<protein>
    <submittedName>
        <fullName evidence="4">Uncharacterized protein</fullName>
    </submittedName>
</protein>
<dbReference type="Proteomes" id="UP000736787">
    <property type="component" value="Unassembled WGS sequence"/>
</dbReference>
<reference evidence="1" key="2">
    <citation type="submission" date="2018-10" db="EMBL/GenBank/DDBJ databases">
        <title>Effector identification in a new, highly contiguous assembly of the strawberry crown rot pathogen Phytophthora cactorum.</title>
        <authorList>
            <person name="Armitage A.D."/>
            <person name="Nellist C.F."/>
            <person name="Bates H."/>
            <person name="Vickerstaff R.J."/>
            <person name="Harrison R.J."/>
        </authorList>
    </citation>
    <scope>NUCLEOTIDE SEQUENCE</scope>
    <source>
        <strain evidence="1">15-7</strain>
        <strain evidence="2">4040</strain>
        <strain evidence="3">P421</strain>
    </source>
</reference>
<organism evidence="4 5">
    <name type="scientific">Phytophthora cactorum</name>
    <dbReference type="NCBI Taxonomy" id="29920"/>
    <lineage>
        <taxon>Eukaryota</taxon>
        <taxon>Sar</taxon>
        <taxon>Stramenopiles</taxon>
        <taxon>Oomycota</taxon>
        <taxon>Peronosporomycetes</taxon>
        <taxon>Peronosporales</taxon>
        <taxon>Peronosporaceae</taxon>
        <taxon>Phytophthora</taxon>
    </lineage>
</organism>
<dbReference type="AlphaFoldDB" id="A0A329T3N7"/>
<evidence type="ECO:0000313" key="5">
    <source>
        <dbReference type="Proteomes" id="UP000251314"/>
    </source>
</evidence>
<dbReference type="EMBL" id="RCMG01000018">
    <property type="protein sequence ID" value="KAG2867917.1"/>
    <property type="molecule type" value="Genomic_DNA"/>
</dbReference>
<dbReference type="EMBL" id="RCMK01000017">
    <property type="protein sequence ID" value="KAG2954124.1"/>
    <property type="molecule type" value="Genomic_DNA"/>
</dbReference>
<name>A0A329T3N7_9STRA</name>
<dbReference type="Proteomes" id="UP000760860">
    <property type="component" value="Unassembled WGS sequence"/>
</dbReference>
<dbReference type="EMBL" id="RCMV01000012">
    <property type="protein sequence ID" value="KAG3228658.1"/>
    <property type="molecule type" value="Genomic_DNA"/>
</dbReference>
<dbReference type="VEuPathDB" id="FungiDB:PC110_g476"/>
<sequence length="104" mass="12209">MHDWYDGRMFAVPIMDISVESKPERPEIGDRYKVNLIVRALNAAYSKVISMHLKEDFVASEDGLEMRTFVYVQNTNIFSECMEWKRKDTVSRSSGNHSMIWCLR</sequence>
<comment type="caution">
    <text evidence="4">The sequence shown here is derived from an EMBL/GenBank/DDBJ whole genome shotgun (WGS) entry which is preliminary data.</text>
</comment>
<dbReference type="Proteomes" id="UP000735874">
    <property type="component" value="Unassembled WGS sequence"/>
</dbReference>
<evidence type="ECO:0000313" key="3">
    <source>
        <dbReference type="EMBL" id="KAG3228658.1"/>
    </source>
</evidence>
<keyword evidence="5" id="KW-1185">Reference proteome</keyword>
<dbReference type="Proteomes" id="UP000251314">
    <property type="component" value="Unassembled WGS sequence"/>
</dbReference>
<gene>
    <name evidence="4" type="ORF">PC110_g476</name>
    <name evidence="1" type="ORF">PC113_g1546</name>
    <name evidence="2" type="ORF">PC117_g1450</name>
    <name evidence="3" type="ORF">PC129_g825</name>
</gene>
<proteinExistence type="predicted"/>
<evidence type="ECO:0000313" key="4">
    <source>
        <dbReference type="EMBL" id="RAW43311.1"/>
    </source>
</evidence>
<accession>A0A329T3N7</accession>